<gene>
    <name evidence="1" type="ORF">WJ0W_005419</name>
</gene>
<evidence type="ECO:0000313" key="2">
    <source>
        <dbReference type="Proteomes" id="UP001154322"/>
    </source>
</evidence>
<accession>A0ABM9G8X1</accession>
<sequence length="47" mass="5103">MDYENDDQTDAPQVCLLLPVIGRRKDGLGFFGSRGSSFLGSEIAIRG</sequence>
<comment type="caution">
    <text evidence="1">The sequence shown here is derived from an EMBL/GenBank/DDBJ whole genome shotgun (WGS) entry which is preliminary data.</text>
</comment>
<proteinExistence type="predicted"/>
<dbReference type="RefSeq" id="WP_261945216.1">
    <property type="nucleotide sequence ID" value="NZ_AP031286.1"/>
</dbReference>
<keyword evidence="2" id="KW-1185">Reference proteome</keyword>
<organism evidence="1 2">
    <name type="scientific">Paenibacillus melissococcoides</name>
    <dbReference type="NCBI Taxonomy" id="2912268"/>
    <lineage>
        <taxon>Bacteria</taxon>
        <taxon>Bacillati</taxon>
        <taxon>Bacillota</taxon>
        <taxon>Bacilli</taxon>
        <taxon>Bacillales</taxon>
        <taxon>Paenibacillaceae</taxon>
        <taxon>Paenibacillus</taxon>
    </lineage>
</organism>
<protein>
    <submittedName>
        <fullName evidence="1">Uncharacterized protein</fullName>
    </submittedName>
</protein>
<evidence type="ECO:0000313" key="1">
    <source>
        <dbReference type="EMBL" id="CAH8248161.1"/>
    </source>
</evidence>
<dbReference type="EMBL" id="CALYLO010000009">
    <property type="protein sequence ID" value="CAH8248161.1"/>
    <property type="molecule type" value="Genomic_DNA"/>
</dbReference>
<dbReference type="Proteomes" id="UP001154322">
    <property type="component" value="Unassembled WGS sequence"/>
</dbReference>
<name>A0ABM9G8X1_9BACL</name>
<reference evidence="1" key="1">
    <citation type="submission" date="2022-06" db="EMBL/GenBank/DDBJ databases">
        <authorList>
            <person name="Dietemann V."/>
            <person name="Ory F."/>
            <person name="Dainat B."/>
            <person name="Oberhansli S."/>
        </authorList>
    </citation>
    <scope>NUCLEOTIDE SEQUENCE</scope>
    <source>
        <strain evidence="1">Ena-SAMPLE-TAB-26-04-2022-14:26:32:270-5432</strain>
    </source>
</reference>